<dbReference type="PANTHER" id="PTHR30006:SF2">
    <property type="entry name" value="ABC TRANSPORTER SUBSTRATE-BINDING PROTEIN"/>
    <property type="match status" value="1"/>
</dbReference>
<reference evidence="2 3" key="1">
    <citation type="submission" date="2019-09" db="EMBL/GenBank/DDBJ databases">
        <title>Isolation and complete genome sequencing of Methylocystis species.</title>
        <authorList>
            <person name="Rumah B.L."/>
            <person name="Stead C.E."/>
            <person name="Stevens B.C."/>
            <person name="Minton N.P."/>
            <person name="Grosse-Honebrink A."/>
            <person name="Zhang Y."/>
        </authorList>
    </citation>
    <scope>NUCLEOTIDE SEQUENCE [LARGE SCALE GENOMIC DNA]</scope>
    <source>
        <strain evidence="2 3">BRCS2</strain>
    </source>
</reference>
<dbReference type="EMBL" id="CP044331">
    <property type="protein sequence ID" value="QGM97542.1"/>
    <property type="molecule type" value="Genomic_DNA"/>
</dbReference>
<evidence type="ECO:0000313" key="3">
    <source>
        <dbReference type="Proteomes" id="UP000422569"/>
    </source>
</evidence>
<keyword evidence="3" id="KW-1185">Reference proteome</keyword>
<dbReference type="KEGG" id="mpar:F7D14_08765"/>
<gene>
    <name evidence="2" type="ORF">F7D14_08765</name>
</gene>
<evidence type="ECO:0000313" key="2">
    <source>
        <dbReference type="EMBL" id="QGM97542.1"/>
    </source>
</evidence>
<keyword evidence="1" id="KW-0732">Signal</keyword>
<name>A0A6B8M5Z3_9HYPH</name>
<protein>
    <submittedName>
        <fullName evidence="2">ABC transporter substrate-binding protein</fullName>
    </submittedName>
</protein>
<accession>A0A6B8M5Z3</accession>
<dbReference type="AlphaFoldDB" id="A0A6B8M5Z3"/>
<organism evidence="2 3">
    <name type="scientific">Methylocystis parvus</name>
    <dbReference type="NCBI Taxonomy" id="134"/>
    <lineage>
        <taxon>Bacteria</taxon>
        <taxon>Pseudomonadati</taxon>
        <taxon>Pseudomonadota</taxon>
        <taxon>Alphaproteobacteria</taxon>
        <taxon>Hyphomicrobiales</taxon>
        <taxon>Methylocystaceae</taxon>
        <taxon>Methylocystis</taxon>
    </lineage>
</organism>
<dbReference type="Pfam" id="PF13343">
    <property type="entry name" value="SBP_bac_6"/>
    <property type="match status" value="1"/>
</dbReference>
<evidence type="ECO:0000256" key="1">
    <source>
        <dbReference type="ARBA" id="ARBA00022729"/>
    </source>
</evidence>
<dbReference type="Gene3D" id="3.40.190.10">
    <property type="entry name" value="Periplasmic binding protein-like II"/>
    <property type="match status" value="2"/>
</dbReference>
<proteinExistence type="predicted"/>
<dbReference type="PANTHER" id="PTHR30006">
    <property type="entry name" value="THIAMINE-BINDING PERIPLASMIC PROTEIN-RELATED"/>
    <property type="match status" value="1"/>
</dbReference>
<sequence length="361" mass="40745">MGALTIPLSVEFDPVRRFFGDPAAPRAAPRGWDFLGSCPVPLRARMRDNIAQIAQQRMEAGSALKCCLPMGQGGPSPMERLRFIRNREDFPKFLVSSEHGNAFNRAFHADFVETGSFVSLQPRRATKMFVDAGLIDPKAWIGVYAAAPFVMLIDRERLGSRPIPTAWAQLCDPIYRGEIVFSGWRGGDHDRWRSFNLFFLLAMLRLLGLSRYRSLLENVSQLMHSAQMPRFAGTAASPGAIYVAPWALADLCPRRDRTMVVWPCEGGLAFPLWLTAQAAHERRVSPFADYLFSEETGAWLDRNRYPSVVPGKERFLPENVRLHFLGWDYLRHRAAAHDAKLAAAMFHHSRELMGENLQCAL</sequence>
<dbReference type="Proteomes" id="UP000422569">
    <property type="component" value="Chromosome"/>
</dbReference>
<dbReference type="SUPFAM" id="SSF53850">
    <property type="entry name" value="Periplasmic binding protein-like II"/>
    <property type="match status" value="1"/>
</dbReference>
<dbReference type="RefSeq" id="WP_016920373.1">
    <property type="nucleotide sequence ID" value="NZ_CP044331.1"/>
</dbReference>